<proteinExistence type="predicted"/>
<reference evidence="1 2" key="1">
    <citation type="journal article" date="2018" name="Mol. Biol. Evol.">
        <title>Broad Genomic Sampling Reveals a Smut Pathogenic Ancestry of the Fungal Clade Ustilaginomycotina.</title>
        <authorList>
            <person name="Kijpornyongpan T."/>
            <person name="Mondo S.J."/>
            <person name="Barry K."/>
            <person name="Sandor L."/>
            <person name="Lee J."/>
            <person name="Lipzen A."/>
            <person name="Pangilinan J."/>
            <person name="LaButti K."/>
            <person name="Hainaut M."/>
            <person name="Henrissat B."/>
            <person name="Grigoriev I.V."/>
            <person name="Spatafora J.W."/>
            <person name="Aime M.C."/>
        </authorList>
    </citation>
    <scope>NUCLEOTIDE SEQUENCE [LARGE SCALE GENOMIC DNA]</scope>
    <source>
        <strain evidence="1 2">SA 807</strain>
    </source>
</reference>
<evidence type="ECO:0000313" key="1">
    <source>
        <dbReference type="EMBL" id="PWN51631.1"/>
    </source>
</evidence>
<name>A0ACD0P0U7_9BASI</name>
<keyword evidence="2" id="KW-1185">Reference proteome</keyword>
<accession>A0ACD0P0U7</accession>
<dbReference type="Proteomes" id="UP000245626">
    <property type="component" value="Unassembled WGS sequence"/>
</dbReference>
<gene>
    <name evidence="1" type="ORF">IE53DRAFT_385985</name>
</gene>
<organism evidence="1 2">
    <name type="scientific">Violaceomyces palustris</name>
    <dbReference type="NCBI Taxonomy" id="1673888"/>
    <lineage>
        <taxon>Eukaryota</taxon>
        <taxon>Fungi</taxon>
        <taxon>Dikarya</taxon>
        <taxon>Basidiomycota</taxon>
        <taxon>Ustilaginomycotina</taxon>
        <taxon>Ustilaginomycetes</taxon>
        <taxon>Violaceomycetales</taxon>
        <taxon>Violaceomycetaceae</taxon>
        <taxon>Violaceomyces</taxon>
    </lineage>
</organism>
<protein>
    <submittedName>
        <fullName evidence="1">DNA/RNA polymerase</fullName>
    </submittedName>
</protein>
<evidence type="ECO:0000313" key="2">
    <source>
        <dbReference type="Proteomes" id="UP000245626"/>
    </source>
</evidence>
<sequence>MSAHEASRPFEKPLKDGESMGGGIGRGSKIDDDGSKLEVARDQGFDANQTHSGLFFKDPPRVTYRHLLSSSTLNASNPLRVVAHCDVDAAYAQFEASRLGLDPKTVPIAVQQWQGLIAVNYPARDRGISRFETIENALKKCPELRLVHVPTYSEGCDVASYHPDPRPETHKVSLDNYRRESRKIIDIFRSTLPLASVEKASIDESYFDLTIHVRKVMLERYPYLAAVPISSSTDACPRASSSHGSMDTPLPDPPSIPFEQWSRFGHLIPIQGSVGEANGIGRPKPAAAAAAATTNGASSDSIHEEESKDGSSREAASAEIERGKDEGSTTTNFASSSWTEVALYIGAELMEKVREKIRQELGYTTSAGISFNKTLSKLCSGWRKPDSQTILLPRAVENFLRELPFKKIRFLGGKLGEAISNEWSSSTVGDLWSVSLEEMKSKFGQESVWVWNVLRGVDHSEVRERVSNRTMLASKSVRPPITRSQEALHWLGILSMELAIRLNEAREELSNLWPRNLVLRFIKAGQGHTPRSRQIPFPFTSRNQVEPLTESIRRMAEKLWNESCCSEALNSNDSKVVTISLGFSGLVAGEVGQVGLANFLSSSGSHNGVKPKRPPPPGVLGGKDEGEVGKEGGGEGGVDFESGKTDPEMDGLQGKHGGSLKGKGEVGPGLELDGMGEGSSLRPGVEGKGRRNPDQDLGQDAEGEGELEFEWECQRCKEVIQVLEGDSRIRGYHPPASPTRNLEHGSREITDPSSSNRHSILQRYDTLLRLKEEHLDWHLALDLSRGEEEPLATSSKRREEEDGHGGPSSPSKKRRTPLDNKSKPGGRQGASTRRINSFFKKSS</sequence>
<dbReference type="EMBL" id="KZ819828">
    <property type="protein sequence ID" value="PWN51631.1"/>
    <property type="molecule type" value="Genomic_DNA"/>
</dbReference>